<name>A0A834X940_9FABA</name>
<feature type="region of interest" description="Disordered" evidence="2">
    <location>
        <begin position="1"/>
        <end position="38"/>
    </location>
</feature>
<feature type="compositionally biased region" description="Basic residues" evidence="2">
    <location>
        <begin position="347"/>
        <end position="365"/>
    </location>
</feature>
<reference evidence="4" key="1">
    <citation type="submission" date="2020-09" db="EMBL/GenBank/DDBJ databases">
        <title>Genome-Enabled Discovery of Anthraquinone Biosynthesis in Senna tora.</title>
        <authorList>
            <person name="Kang S.-H."/>
            <person name="Pandey R.P."/>
            <person name="Lee C.-M."/>
            <person name="Sim J.-S."/>
            <person name="Jeong J.-T."/>
            <person name="Choi B.-S."/>
            <person name="Jung M."/>
            <person name="Ginzburg D."/>
            <person name="Zhao K."/>
            <person name="Won S.Y."/>
            <person name="Oh T.-J."/>
            <person name="Yu Y."/>
            <person name="Kim N.-H."/>
            <person name="Lee O.R."/>
            <person name="Lee T.-H."/>
            <person name="Bashyal P."/>
            <person name="Kim T.-S."/>
            <person name="Lee W.-H."/>
            <person name="Kawkins C."/>
            <person name="Kim C.-K."/>
            <person name="Kim J.S."/>
            <person name="Ahn B.O."/>
            <person name="Rhee S.Y."/>
            <person name="Sohng J.K."/>
        </authorList>
    </citation>
    <scope>NUCLEOTIDE SEQUENCE</scope>
    <source>
        <tissue evidence="4">Leaf</tissue>
    </source>
</reference>
<dbReference type="SUPFAM" id="SSF56219">
    <property type="entry name" value="DNase I-like"/>
    <property type="match status" value="1"/>
</dbReference>
<keyword evidence="1" id="KW-0863">Zinc-finger</keyword>
<feature type="region of interest" description="Disordered" evidence="2">
    <location>
        <begin position="315"/>
        <end position="387"/>
    </location>
</feature>
<keyword evidence="5" id="KW-1185">Reference proteome</keyword>
<feature type="region of interest" description="Disordered" evidence="2">
    <location>
        <begin position="60"/>
        <end position="109"/>
    </location>
</feature>
<gene>
    <name evidence="4" type="ORF">G2W53_003671</name>
</gene>
<dbReference type="Gene3D" id="3.60.10.10">
    <property type="entry name" value="Endonuclease/exonuclease/phosphatase"/>
    <property type="match status" value="1"/>
</dbReference>
<dbReference type="OrthoDB" id="1113909at2759"/>
<evidence type="ECO:0000313" key="5">
    <source>
        <dbReference type="Proteomes" id="UP000634136"/>
    </source>
</evidence>
<keyword evidence="4" id="KW-0548">Nucleotidyltransferase</keyword>
<dbReference type="EMBL" id="JAAIUW010000002">
    <property type="protein sequence ID" value="KAF7841373.1"/>
    <property type="molecule type" value="Genomic_DNA"/>
</dbReference>
<feature type="domain" description="CCHC-type" evidence="3">
    <location>
        <begin position="266"/>
        <end position="279"/>
    </location>
</feature>
<proteinExistence type="predicted"/>
<dbReference type="PROSITE" id="PS50158">
    <property type="entry name" value="ZF_CCHC"/>
    <property type="match status" value="1"/>
</dbReference>
<keyword evidence="4" id="KW-0695">RNA-directed DNA polymerase</keyword>
<dbReference type="InterPro" id="IPR001878">
    <property type="entry name" value="Znf_CCHC"/>
</dbReference>
<dbReference type="InterPro" id="IPR040256">
    <property type="entry name" value="At4g02000-like"/>
</dbReference>
<feature type="compositionally biased region" description="Basic and acidic residues" evidence="2">
    <location>
        <begin position="1"/>
        <end position="30"/>
    </location>
</feature>
<evidence type="ECO:0000259" key="3">
    <source>
        <dbReference type="PROSITE" id="PS50158"/>
    </source>
</evidence>
<dbReference type="GO" id="GO:0003676">
    <property type="term" value="F:nucleic acid binding"/>
    <property type="evidence" value="ECO:0007669"/>
    <property type="project" value="InterPro"/>
</dbReference>
<comment type="caution">
    <text evidence="4">The sequence shown here is derived from an EMBL/GenBank/DDBJ whole genome shotgun (WGS) entry which is preliminary data.</text>
</comment>
<keyword evidence="1" id="KW-0862">Zinc</keyword>
<protein>
    <submittedName>
        <fullName evidence="4">Reverse transcriptase</fullName>
    </submittedName>
</protein>
<dbReference type="AlphaFoldDB" id="A0A834X940"/>
<dbReference type="GO" id="GO:0003964">
    <property type="term" value="F:RNA-directed DNA polymerase activity"/>
    <property type="evidence" value="ECO:0007669"/>
    <property type="project" value="UniProtKB-KW"/>
</dbReference>
<feature type="region of interest" description="Disordered" evidence="2">
    <location>
        <begin position="471"/>
        <end position="490"/>
    </location>
</feature>
<dbReference type="PANTHER" id="PTHR31286">
    <property type="entry name" value="GLYCINE-RICH CELL WALL STRUCTURAL PROTEIN 1.8-LIKE"/>
    <property type="match status" value="1"/>
</dbReference>
<evidence type="ECO:0000256" key="1">
    <source>
        <dbReference type="PROSITE-ProRule" id="PRU00047"/>
    </source>
</evidence>
<feature type="compositionally biased region" description="Basic and acidic residues" evidence="2">
    <location>
        <begin position="63"/>
        <end position="80"/>
    </location>
</feature>
<dbReference type="GO" id="GO:0008270">
    <property type="term" value="F:zinc ion binding"/>
    <property type="evidence" value="ECO:0007669"/>
    <property type="project" value="UniProtKB-KW"/>
</dbReference>
<keyword evidence="4" id="KW-0808">Transferase</keyword>
<dbReference type="PANTHER" id="PTHR31286:SF99">
    <property type="entry name" value="DUF4283 DOMAIN-CONTAINING PROTEIN"/>
    <property type="match status" value="1"/>
</dbReference>
<dbReference type="InterPro" id="IPR036691">
    <property type="entry name" value="Endo/exonu/phosph_ase_sf"/>
</dbReference>
<dbReference type="Proteomes" id="UP000634136">
    <property type="component" value="Unassembled WGS sequence"/>
</dbReference>
<organism evidence="4 5">
    <name type="scientific">Senna tora</name>
    <dbReference type="NCBI Taxonomy" id="362788"/>
    <lineage>
        <taxon>Eukaryota</taxon>
        <taxon>Viridiplantae</taxon>
        <taxon>Streptophyta</taxon>
        <taxon>Embryophyta</taxon>
        <taxon>Tracheophyta</taxon>
        <taxon>Spermatophyta</taxon>
        <taxon>Magnoliopsida</taxon>
        <taxon>eudicotyledons</taxon>
        <taxon>Gunneridae</taxon>
        <taxon>Pentapetalae</taxon>
        <taxon>rosids</taxon>
        <taxon>fabids</taxon>
        <taxon>Fabales</taxon>
        <taxon>Fabaceae</taxon>
        <taxon>Caesalpinioideae</taxon>
        <taxon>Cassia clade</taxon>
        <taxon>Senna</taxon>
    </lineage>
</organism>
<keyword evidence="1" id="KW-0479">Metal-binding</keyword>
<evidence type="ECO:0000313" key="4">
    <source>
        <dbReference type="EMBL" id="KAF7841373.1"/>
    </source>
</evidence>
<evidence type="ECO:0000256" key="2">
    <source>
        <dbReference type="SAM" id="MobiDB-lite"/>
    </source>
</evidence>
<accession>A0A834X940</accession>
<sequence length="680" mass="75975">MENTERTREGPSVEEADQRDRSSKKVKVGDLHMTPVTGKDVLMGEQGFVSFRDKLTGISNGRVLEDEGKDSMTVDSKGKDDDDLYTGSEKSESDSSDEEEGRLSDKEGEEVNLCPKLEFSQEEYDRWCQPWRLTLLVRLMGRSMGVSFMCNRLEKLWGRNAGVQIADLDNEVRPNFDPFDENEVTRIAVWLRIPNLPLEFYNARCLSRVGCLIGKTIKIDPTTSLTSRGKFARIFVEINLNNKLIPQVEIKGKKYNVKYEGLHQICFHCGKYGHMKGLCNILMEKKAVAQAEALKQMEKEAEKVVSEATINGVNALSEQSSEDVTAAGGDGVDTENGNSGTFGPWMKARRANRRRGGNQKSGTRRQSRDSNDVNGTKDLSGPHQDLVVHPNVIMKGKGIQSNAFVKPTNEDVNSGSGPSVRVGPNNHHMGSSGGIKAHWKQNLKAAPSVSFNKPILARHNIENHQVLDRNRNTSSTNNVGPGNVMRLENTEPPDSVPLRDFMDLEEQSDVVVEDAAMHMDVVAKGPSSCSNSFPGLIKDLKRRHHLDFLAILEPRQSGTNDLKIIRKLGFDKYELVEATGFAGGIWCLWNSSKIQIEIIMKHSQFMHLLVRDGNTHWFLTVVYGSPHYNARRELWDHLKLLQLQISLPWVLAGDFNAFMFSHEKLGGSLNGSKADPGFQD</sequence>